<dbReference type="InterPro" id="IPR018490">
    <property type="entry name" value="cNMP-bd_dom_sf"/>
</dbReference>
<feature type="domain" description="HTH crp-type" evidence="5">
    <location>
        <begin position="140"/>
        <end position="212"/>
    </location>
</feature>
<evidence type="ECO:0000256" key="1">
    <source>
        <dbReference type="ARBA" id="ARBA00023015"/>
    </source>
</evidence>
<protein>
    <submittedName>
        <fullName evidence="6">Crp/Fnr family transcriptional regulator</fullName>
    </submittedName>
</protein>
<dbReference type="Pfam" id="PF13545">
    <property type="entry name" value="HTH_Crp_2"/>
    <property type="match status" value="1"/>
</dbReference>
<dbReference type="InterPro" id="IPR012318">
    <property type="entry name" value="HTH_CRP"/>
</dbReference>
<keyword evidence="2" id="KW-0238">DNA-binding</keyword>
<dbReference type="PROSITE" id="PS00889">
    <property type="entry name" value="CNMP_BINDING_2"/>
    <property type="match status" value="1"/>
</dbReference>
<dbReference type="SUPFAM" id="SSF51206">
    <property type="entry name" value="cAMP-binding domain-like"/>
    <property type="match status" value="1"/>
</dbReference>
<keyword evidence="3" id="KW-0804">Transcription</keyword>
<dbReference type="SUPFAM" id="SSF46785">
    <property type="entry name" value="Winged helix' DNA-binding domain"/>
    <property type="match status" value="1"/>
</dbReference>
<dbReference type="PANTHER" id="PTHR24567:SF74">
    <property type="entry name" value="HTH-TYPE TRANSCRIPTIONAL REGULATOR ARCR"/>
    <property type="match status" value="1"/>
</dbReference>
<dbReference type="RefSeq" id="WP_353866555.1">
    <property type="nucleotide sequence ID" value="NZ_CP088295.1"/>
</dbReference>
<evidence type="ECO:0000256" key="3">
    <source>
        <dbReference type="ARBA" id="ARBA00023163"/>
    </source>
</evidence>
<sequence>MEWQILEGVPEEDVQRVLDMARRRTFRKGEIVFHEGDPGDTLHLVRSGRFAVKVSTQYADEAILAVLRAGDIFGELALLSPGAPRSATVVALEAGETMSVHQLDFGRLRREQPGVGDVLISVLSAQVRRLSRHLLEALYTPADTRVRRRVLELVDIYTGDDPSLPVTIPLTQDDLADLAGTSRATVNRVLREDEARGIVELGRGRTLVIDREGLTKWAGL</sequence>
<dbReference type="InterPro" id="IPR036388">
    <property type="entry name" value="WH-like_DNA-bd_sf"/>
</dbReference>
<gene>
    <name evidence="6" type="ORF">LRS13_11610</name>
</gene>
<keyword evidence="7" id="KW-1185">Reference proteome</keyword>
<dbReference type="InterPro" id="IPR036390">
    <property type="entry name" value="WH_DNA-bd_sf"/>
</dbReference>
<dbReference type="PROSITE" id="PS50042">
    <property type="entry name" value="CNMP_BINDING_3"/>
    <property type="match status" value="1"/>
</dbReference>
<dbReference type="InterPro" id="IPR014710">
    <property type="entry name" value="RmlC-like_jellyroll"/>
</dbReference>
<accession>A0ABY5PNA1</accession>
<name>A0ABY5PNA1_9ACTN</name>
<evidence type="ECO:0000259" key="5">
    <source>
        <dbReference type="PROSITE" id="PS51063"/>
    </source>
</evidence>
<organism evidence="6 7">
    <name type="scientific">Svornostia abyssi</name>
    <dbReference type="NCBI Taxonomy" id="2898438"/>
    <lineage>
        <taxon>Bacteria</taxon>
        <taxon>Bacillati</taxon>
        <taxon>Actinomycetota</taxon>
        <taxon>Thermoleophilia</taxon>
        <taxon>Solirubrobacterales</taxon>
        <taxon>Baekduiaceae</taxon>
        <taxon>Svornostia</taxon>
    </lineage>
</organism>
<dbReference type="SMART" id="SM00100">
    <property type="entry name" value="cNMP"/>
    <property type="match status" value="1"/>
</dbReference>
<evidence type="ECO:0000256" key="2">
    <source>
        <dbReference type="ARBA" id="ARBA00023125"/>
    </source>
</evidence>
<proteinExistence type="predicted"/>
<evidence type="ECO:0000313" key="6">
    <source>
        <dbReference type="EMBL" id="UUY06126.1"/>
    </source>
</evidence>
<dbReference type="PROSITE" id="PS51063">
    <property type="entry name" value="HTH_CRP_2"/>
    <property type="match status" value="1"/>
</dbReference>
<dbReference type="InterPro" id="IPR000595">
    <property type="entry name" value="cNMP-bd_dom"/>
</dbReference>
<dbReference type="InterPro" id="IPR018488">
    <property type="entry name" value="cNMP-bd_CS"/>
</dbReference>
<dbReference type="EMBL" id="CP088295">
    <property type="protein sequence ID" value="UUY06126.1"/>
    <property type="molecule type" value="Genomic_DNA"/>
</dbReference>
<dbReference type="SMART" id="SM00419">
    <property type="entry name" value="HTH_CRP"/>
    <property type="match status" value="1"/>
</dbReference>
<dbReference type="Gene3D" id="1.10.10.10">
    <property type="entry name" value="Winged helix-like DNA-binding domain superfamily/Winged helix DNA-binding domain"/>
    <property type="match status" value="1"/>
</dbReference>
<dbReference type="PANTHER" id="PTHR24567">
    <property type="entry name" value="CRP FAMILY TRANSCRIPTIONAL REGULATORY PROTEIN"/>
    <property type="match status" value="1"/>
</dbReference>
<dbReference type="CDD" id="cd00038">
    <property type="entry name" value="CAP_ED"/>
    <property type="match status" value="1"/>
</dbReference>
<dbReference type="Proteomes" id="UP001058860">
    <property type="component" value="Chromosome"/>
</dbReference>
<keyword evidence="1" id="KW-0805">Transcription regulation</keyword>
<reference evidence="7" key="1">
    <citation type="submission" date="2021-11" db="EMBL/GenBank/DDBJ databases">
        <title>Cultivation dependent microbiological survey of springs from the worlds oldest radium mine currently devoted to the extraction of radon-saturated water.</title>
        <authorList>
            <person name="Kapinusova G."/>
            <person name="Smrhova T."/>
            <person name="Strejcek M."/>
            <person name="Suman J."/>
            <person name="Jani K."/>
            <person name="Pajer P."/>
            <person name="Uhlik O."/>
        </authorList>
    </citation>
    <scope>NUCLEOTIDE SEQUENCE [LARGE SCALE GENOMIC DNA]</scope>
    <source>
        <strain evidence="7">J379</strain>
    </source>
</reference>
<evidence type="ECO:0000313" key="7">
    <source>
        <dbReference type="Proteomes" id="UP001058860"/>
    </source>
</evidence>
<dbReference type="Pfam" id="PF00027">
    <property type="entry name" value="cNMP_binding"/>
    <property type="match status" value="1"/>
</dbReference>
<dbReference type="Gene3D" id="2.60.120.10">
    <property type="entry name" value="Jelly Rolls"/>
    <property type="match status" value="1"/>
</dbReference>
<dbReference type="PRINTS" id="PR00103">
    <property type="entry name" value="CAMPKINASE"/>
</dbReference>
<feature type="domain" description="Cyclic nucleotide-binding" evidence="4">
    <location>
        <begin position="5"/>
        <end position="108"/>
    </location>
</feature>
<evidence type="ECO:0000259" key="4">
    <source>
        <dbReference type="PROSITE" id="PS50042"/>
    </source>
</evidence>
<dbReference type="InterPro" id="IPR050397">
    <property type="entry name" value="Env_Response_Regulators"/>
</dbReference>